<evidence type="ECO:0000256" key="5">
    <source>
        <dbReference type="ARBA" id="ARBA00022741"/>
    </source>
</evidence>
<feature type="transmembrane region" description="Helical" evidence="11">
    <location>
        <begin position="20"/>
        <end position="38"/>
    </location>
</feature>
<evidence type="ECO:0000256" key="10">
    <source>
        <dbReference type="ARBA" id="ARBA00023170"/>
    </source>
</evidence>
<dbReference type="InterPro" id="IPR024156">
    <property type="entry name" value="Small_GTPase_ARF"/>
</dbReference>
<dbReference type="Gene3D" id="3.40.50.300">
    <property type="entry name" value="P-loop containing nucleotide triphosphate hydrolases"/>
    <property type="match status" value="1"/>
</dbReference>
<dbReference type="SMART" id="SM00177">
    <property type="entry name" value="ARF"/>
    <property type="match status" value="1"/>
</dbReference>
<comment type="similarity">
    <text evidence="2">Belongs to the SRP receptor beta subunit family.</text>
</comment>
<dbReference type="InterPro" id="IPR019009">
    <property type="entry name" value="SRP_receptor_beta_su"/>
</dbReference>
<comment type="subcellular location">
    <subcellularLocation>
        <location evidence="1">Endoplasmic reticulum membrane</location>
        <topology evidence="1">Single-pass membrane protein</topology>
    </subcellularLocation>
</comment>
<dbReference type="PANTHER" id="PTHR45909">
    <property type="entry name" value="ADP-RIBOSYLATION FACTOR-RELATED PROTEIN 1"/>
    <property type="match status" value="1"/>
</dbReference>
<dbReference type="SUPFAM" id="SSF52540">
    <property type="entry name" value="P-loop containing nucleoside triphosphate hydrolases"/>
    <property type="match status" value="1"/>
</dbReference>
<dbReference type="GO" id="GO:0043001">
    <property type="term" value="P:Golgi to plasma membrane protein transport"/>
    <property type="evidence" value="ECO:0007669"/>
    <property type="project" value="TreeGrafter"/>
</dbReference>
<reference evidence="12 13" key="1">
    <citation type="submission" date="2015-04" db="EMBL/GenBank/DDBJ databases">
        <authorList>
            <person name="Syromyatnikov M.Y."/>
            <person name="Popov V.N."/>
        </authorList>
    </citation>
    <scope>NUCLEOTIDE SEQUENCE [LARGE SCALE GENOMIC DNA]</scope>
</reference>
<dbReference type="Proteomes" id="UP000183832">
    <property type="component" value="Unassembled WGS sequence"/>
</dbReference>
<dbReference type="GO" id="GO:0005789">
    <property type="term" value="C:endoplasmic reticulum membrane"/>
    <property type="evidence" value="ECO:0007669"/>
    <property type="project" value="UniProtKB-SubCell"/>
</dbReference>
<accession>A0A1J1J5X0</accession>
<evidence type="ECO:0000313" key="12">
    <source>
        <dbReference type="EMBL" id="CRL07172.1"/>
    </source>
</evidence>
<keyword evidence="8" id="KW-0342">GTP-binding</keyword>
<keyword evidence="13" id="KW-1185">Reference proteome</keyword>
<dbReference type="AlphaFoldDB" id="A0A1J1J5X0"/>
<dbReference type="GO" id="GO:0003924">
    <property type="term" value="F:GTPase activity"/>
    <property type="evidence" value="ECO:0007669"/>
    <property type="project" value="TreeGrafter"/>
</dbReference>
<evidence type="ECO:0000256" key="4">
    <source>
        <dbReference type="ARBA" id="ARBA00022692"/>
    </source>
</evidence>
<dbReference type="GO" id="GO:0005794">
    <property type="term" value="C:Golgi apparatus"/>
    <property type="evidence" value="ECO:0007669"/>
    <property type="project" value="TreeGrafter"/>
</dbReference>
<evidence type="ECO:0000313" key="13">
    <source>
        <dbReference type="Proteomes" id="UP000183832"/>
    </source>
</evidence>
<evidence type="ECO:0000256" key="8">
    <source>
        <dbReference type="ARBA" id="ARBA00023134"/>
    </source>
</evidence>
<dbReference type="Pfam" id="PF09439">
    <property type="entry name" value="SRPRB"/>
    <property type="match status" value="1"/>
</dbReference>
<evidence type="ECO:0000256" key="9">
    <source>
        <dbReference type="ARBA" id="ARBA00023136"/>
    </source>
</evidence>
<dbReference type="PROSITE" id="PS51417">
    <property type="entry name" value="ARF"/>
    <property type="match status" value="1"/>
</dbReference>
<gene>
    <name evidence="12" type="ORF">CLUMA_CG020160</name>
</gene>
<protein>
    <recommendedName>
        <fullName evidence="3">Signal recognition particle receptor subunit beta</fullName>
    </recommendedName>
</protein>
<dbReference type="PANTHER" id="PTHR45909:SF1">
    <property type="entry name" value="ADP-RIBOSYLATION FACTOR-RELATED PROTEIN 1"/>
    <property type="match status" value="1"/>
</dbReference>
<dbReference type="OrthoDB" id="41266at2759"/>
<organism evidence="12 13">
    <name type="scientific">Clunio marinus</name>
    <dbReference type="NCBI Taxonomy" id="568069"/>
    <lineage>
        <taxon>Eukaryota</taxon>
        <taxon>Metazoa</taxon>
        <taxon>Ecdysozoa</taxon>
        <taxon>Arthropoda</taxon>
        <taxon>Hexapoda</taxon>
        <taxon>Insecta</taxon>
        <taxon>Pterygota</taxon>
        <taxon>Neoptera</taxon>
        <taxon>Endopterygota</taxon>
        <taxon>Diptera</taxon>
        <taxon>Nematocera</taxon>
        <taxon>Chironomoidea</taxon>
        <taxon>Chironomidae</taxon>
        <taxon>Clunio</taxon>
    </lineage>
</organism>
<evidence type="ECO:0000256" key="6">
    <source>
        <dbReference type="ARBA" id="ARBA00022824"/>
    </source>
</evidence>
<evidence type="ECO:0000256" key="7">
    <source>
        <dbReference type="ARBA" id="ARBA00022989"/>
    </source>
</evidence>
<sequence length="238" mass="27189">MDQETVKKEQMMDDEFGNTSILLAALIIFITFVMIFFIKRQKAKRNDIVLTGTSESGKTLLYSLIISGKEIDSFTTIKENIGMLTLKSKIYQLVDLPGHEKLRLRLLDSYKATSKALIFVIDSSTIQKEIKDVADFLYAILADKALSNIPILILGNKQDETMSKGKYIIEQMLEKEINLIRTTKTNQLKFEGSQETMKFLGRRDMDFKFSHISQTIAFAESSAKNNNIEELIYFLNSI</sequence>
<evidence type="ECO:0000256" key="2">
    <source>
        <dbReference type="ARBA" id="ARBA00005619"/>
    </source>
</evidence>
<keyword evidence="4 11" id="KW-0812">Transmembrane</keyword>
<dbReference type="GO" id="GO:0005525">
    <property type="term" value="F:GTP binding"/>
    <property type="evidence" value="ECO:0007669"/>
    <property type="project" value="UniProtKB-KW"/>
</dbReference>
<dbReference type="CDD" id="cd04105">
    <property type="entry name" value="SR_beta"/>
    <property type="match status" value="1"/>
</dbReference>
<dbReference type="EMBL" id="CVRI01000070">
    <property type="protein sequence ID" value="CRL07172.1"/>
    <property type="molecule type" value="Genomic_DNA"/>
</dbReference>
<proteinExistence type="inferred from homology"/>
<dbReference type="InterPro" id="IPR027417">
    <property type="entry name" value="P-loop_NTPase"/>
</dbReference>
<keyword evidence="7 11" id="KW-1133">Transmembrane helix</keyword>
<name>A0A1J1J5X0_9DIPT</name>
<dbReference type="GO" id="GO:0034067">
    <property type="term" value="P:protein localization to Golgi apparatus"/>
    <property type="evidence" value="ECO:0007669"/>
    <property type="project" value="TreeGrafter"/>
</dbReference>
<keyword evidence="10" id="KW-0675">Receptor</keyword>
<keyword evidence="9 11" id="KW-0472">Membrane</keyword>
<evidence type="ECO:0000256" key="3">
    <source>
        <dbReference type="ARBA" id="ARBA00020256"/>
    </source>
</evidence>
<dbReference type="STRING" id="568069.A0A1J1J5X0"/>
<keyword evidence="6" id="KW-0256">Endoplasmic reticulum</keyword>
<keyword evidence="5" id="KW-0547">Nucleotide-binding</keyword>
<evidence type="ECO:0000256" key="11">
    <source>
        <dbReference type="SAM" id="Phobius"/>
    </source>
</evidence>
<dbReference type="GO" id="GO:0006886">
    <property type="term" value="P:intracellular protein transport"/>
    <property type="evidence" value="ECO:0007669"/>
    <property type="project" value="TreeGrafter"/>
</dbReference>
<evidence type="ECO:0000256" key="1">
    <source>
        <dbReference type="ARBA" id="ARBA00004389"/>
    </source>
</evidence>